<dbReference type="EMBL" id="CALNXI010000388">
    <property type="protein sequence ID" value="CAH3026080.1"/>
    <property type="molecule type" value="Genomic_DNA"/>
</dbReference>
<feature type="compositionally biased region" description="Basic and acidic residues" evidence="4">
    <location>
        <begin position="894"/>
        <end position="906"/>
    </location>
</feature>
<evidence type="ECO:0000256" key="4">
    <source>
        <dbReference type="SAM" id="MobiDB-lite"/>
    </source>
</evidence>
<dbReference type="InterPro" id="IPR015943">
    <property type="entry name" value="WD40/YVTN_repeat-like_dom_sf"/>
</dbReference>
<feature type="compositionally biased region" description="Basic residues" evidence="4">
    <location>
        <begin position="673"/>
        <end position="689"/>
    </location>
</feature>
<name>A0ABN8MBY6_9CNID</name>
<feature type="repeat" description="WD" evidence="3">
    <location>
        <begin position="838"/>
        <end position="874"/>
    </location>
</feature>
<keyword evidence="1 3" id="KW-0853">WD repeat</keyword>
<dbReference type="SMART" id="SM00320">
    <property type="entry name" value="WD40"/>
    <property type="match status" value="9"/>
</dbReference>
<evidence type="ECO:0000256" key="1">
    <source>
        <dbReference type="ARBA" id="ARBA00022574"/>
    </source>
</evidence>
<dbReference type="Proteomes" id="UP001159427">
    <property type="component" value="Unassembled WGS sequence"/>
</dbReference>
<dbReference type="PROSITE" id="PS50294">
    <property type="entry name" value="WD_REPEATS_REGION"/>
    <property type="match status" value="1"/>
</dbReference>
<dbReference type="PROSITE" id="PS50082">
    <property type="entry name" value="WD_REPEATS_2"/>
    <property type="match status" value="6"/>
</dbReference>
<feature type="repeat" description="WD" evidence="3">
    <location>
        <begin position="497"/>
        <end position="538"/>
    </location>
</feature>
<dbReference type="Gene3D" id="2.130.10.10">
    <property type="entry name" value="YVTN repeat-like/Quinoprotein amine dehydrogenase"/>
    <property type="match status" value="3"/>
</dbReference>
<evidence type="ECO:0000259" key="5">
    <source>
        <dbReference type="PROSITE" id="PS50222"/>
    </source>
</evidence>
<dbReference type="PRINTS" id="PR00320">
    <property type="entry name" value="GPROTEINBRPT"/>
</dbReference>
<feature type="repeat" description="WD" evidence="3">
    <location>
        <begin position="410"/>
        <end position="442"/>
    </location>
</feature>
<keyword evidence="7" id="KW-1185">Reference proteome</keyword>
<evidence type="ECO:0000256" key="3">
    <source>
        <dbReference type="PROSITE-ProRule" id="PRU00221"/>
    </source>
</evidence>
<dbReference type="PROSITE" id="PS00678">
    <property type="entry name" value="WD_REPEATS_1"/>
    <property type="match status" value="4"/>
</dbReference>
<feature type="region of interest" description="Disordered" evidence="4">
    <location>
        <begin position="894"/>
        <end position="921"/>
    </location>
</feature>
<dbReference type="InterPro" id="IPR020472">
    <property type="entry name" value="WD40_PAC1"/>
</dbReference>
<dbReference type="InterPro" id="IPR019775">
    <property type="entry name" value="WD40_repeat_CS"/>
</dbReference>
<feature type="compositionally biased region" description="Polar residues" evidence="4">
    <location>
        <begin position="716"/>
        <end position="725"/>
    </location>
</feature>
<feature type="region of interest" description="Disordered" evidence="4">
    <location>
        <begin position="673"/>
        <end position="731"/>
    </location>
</feature>
<proteinExistence type="predicted"/>
<feature type="compositionally biased region" description="Acidic residues" evidence="4">
    <location>
        <begin position="908"/>
        <end position="921"/>
    </location>
</feature>
<gene>
    <name evidence="6" type="ORF">PEVE_00028026</name>
</gene>
<dbReference type="InterPro" id="IPR001680">
    <property type="entry name" value="WD40_rpt"/>
</dbReference>
<feature type="repeat" description="WD" evidence="3">
    <location>
        <begin position="632"/>
        <end position="672"/>
    </location>
</feature>
<dbReference type="InterPro" id="IPR011992">
    <property type="entry name" value="EF-hand-dom_pair"/>
</dbReference>
<dbReference type="SUPFAM" id="SSF47473">
    <property type="entry name" value="EF-hand"/>
    <property type="match status" value="1"/>
</dbReference>
<evidence type="ECO:0000256" key="2">
    <source>
        <dbReference type="ARBA" id="ARBA00022737"/>
    </source>
</evidence>
<reference evidence="6 7" key="1">
    <citation type="submission" date="2022-05" db="EMBL/GenBank/DDBJ databases">
        <authorList>
            <consortium name="Genoscope - CEA"/>
            <person name="William W."/>
        </authorList>
    </citation>
    <scope>NUCLEOTIDE SEQUENCE [LARGE SCALE GENOMIC DNA]</scope>
</reference>
<evidence type="ECO:0000313" key="6">
    <source>
        <dbReference type="EMBL" id="CAH3026080.1"/>
    </source>
</evidence>
<dbReference type="PANTHER" id="PTHR44324:SF1">
    <property type="entry name" value="WD REPEAT-CONTAINING PROTEIN 49"/>
    <property type="match status" value="1"/>
</dbReference>
<dbReference type="InterPro" id="IPR036322">
    <property type="entry name" value="WD40_repeat_dom_sf"/>
</dbReference>
<feature type="repeat" description="WD" evidence="3">
    <location>
        <begin position="541"/>
        <end position="575"/>
    </location>
</feature>
<keyword evidence="2" id="KW-0677">Repeat</keyword>
<organism evidence="6 7">
    <name type="scientific">Porites evermanni</name>
    <dbReference type="NCBI Taxonomy" id="104178"/>
    <lineage>
        <taxon>Eukaryota</taxon>
        <taxon>Metazoa</taxon>
        <taxon>Cnidaria</taxon>
        <taxon>Anthozoa</taxon>
        <taxon>Hexacorallia</taxon>
        <taxon>Scleractinia</taxon>
        <taxon>Fungiina</taxon>
        <taxon>Poritidae</taxon>
        <taxon>Porites</taxon>
    </lineage>
</organism>
<feature type="domain" description="EF-hand" evidence="5">
    <location>
        <begin position="90"/>
        <end position="125"/>
    </location>
</feature>
<dbReference type="InterPro" id="IPR051242">
    <property type="entry name" value="WD-EF-hand_domain"/>
</dbReference>
<comment type="caution">
    <text evidence="6">The sequence shown here is derived from an EMBL/GenBank/DDBJ whole genome shotgun (WGS) entry which is preliminary data.</text>
</comment>
<feature type="compositionally biased region" description="Polar residues" evidence="4">
    <location>
        <begin position="13"/>
        <end position="27"/>
    </location>
</feature>
<dbReference type="Gene3D" id="1.10.238.10">
    <property type="entry name" value="EF-hand"/>
    <property type="match status" value="1"/>
</dbReference>
<dbReference type="InterPro" id="IPR002048">
    <property type="entry name" value="EF_hand_dom"/>
</dbReference>
<feature type="compositionally biased region" description="Polar residues" evidence="4">
    <location>
        <begin position="1080"/>
        <end position="1097"/>
    </location>
</feature>
<feature type="region of interest" description="Disordered" evidence="4">
    <location>
        <begin position="1070"/>
        <end position="1097"/>
    </location>
</feature>
<dbReference type="SUPFAM" id="SSF50978">
    <property type="entry name" value="WD40 repeat-like"/>
    <property type="match status" value="2"/>
</dbReference>
<dbReference type="Pfam" id="PF00400">
    <property type="entry name" value="WD40"/>
    <property type="match status" value="5"/>
</dbReference>
<sequence length="1114" mass="126388">MSKMSKSPKAEDSSVTFTNAEQPQQASGERRADPKMAAFNSGFKLVSRLTMHDLKAVQDAFMINQSGYDRELSLDVDQFCEILSIVLNKGSREEYEDLFNKIDVGKEGYVDWDKFCSHMLLEYYEKDDRMKTTQVPQWRELRNIASPHKEAIIRTCPLMNPSRYIVVSKEGVITLWSLNMKLLRTVQVQTDPEEVKQRDLWVTDFIPMQNIYKLALALTSKEIAIYDLSSKSEFNCQYRIQGLEHTPLCMDYWSNPYKVNEAILVFGDVHGQVNALLFSAATMALFDRPSQPAGSKQDVCLNVNIQDVHKGFYKNARFVKHQGHTEWARQVMYSAHLDCFISCATNYKNSLVLGWIEKSKMNMRTTQFKIPQGVNAFDYSERINLIATAGVNHHVCLWNPYVISKPVGVLRGHMQSVISVRFIESRSQLISLSKDKVLRIWDTHLQVCLQRLSGMFPKGPAEVSITMYYDEEHSKLFTAFNHQLTLMVMKPEVKDRIMSHEHPVTAAIYNSKFNQVVSACTGSVITMWMIETGQKVKQFANAHGSSEITTLAQDATETRLFTASADGTVKIWDFNGHCHHILMAGNGDPAEISQVLCLKRIIIVVGWDRTISVFRDTQLNSFYVYPSEWKGRLEHQDDVLSEAFCPPTTLATASYDGDIVLWNLNSEQAFRHLSAHAKRKPTRSSRRSRRTQDTSTPTQRPVETETLLKPPETGDRSASATSVTATEEPRSEDDFGYAVTKLIFLNERPMSASSAGANLVSCNASGWVRFWNTHKTLCVGQFLAHEHAGFLTMTVDDTNSYLVTGDADGVIKVWDIAEYCVGNMVNNDDTPPPLFKQFQPHTDTINSIQLFNRSERLLVLTASSDCAVALWDIEGRHIGIFGQEEHWKIEPISKEEREAEQAKQAEQEQSDNSDDDEQPEEYAGAEELNLFADDKFDPSFRVRTWEQTILGKAYQEKRIDKRERRQPQVIPDLPYLNWEKTGQAPAGPYASLDTTDLQEVGGIQKPDFIAHPERYFSESSAGKRRSKGVLPSLPNVTENLQMRYDEKSLFPKYILEMEAKMKAAHALGIRTSRGARARGDSSQTKPRASHEGTQLNNKRVATWRVLLTSKGKDP</sequence>
<dbReference type="PANTHER" id="PTHR44324">
    <property type="entry name" value="WD40 REPEAT DOMAIN 95"/>
    <property type="match status" value="1"/>
</dbReference>
<evidence type="ECO:0000313" key="7">
    <source>
        <dbReference type="Proteomes" id="UP001159427"/>
    </source>
</evidence>
<dbReference type="PROSITE" id="PS50222">
    <property type="entry name" value="EF_HAND_2"/>
    <property type="match status" value="1"/>
</dbReference>
<feature type="region of interest" description="Disordered" evidence="4">
    <location>
        <begin position="1"/>
        <end position="33"/>
    </location>
</feature>
<protein>
    <recommendedName>
        <fullName evidence="5">EF-hand domain-containing protein</fullName>
    </recommendedName>
</protein>
<feature type="repeat" description="WD" evidence="3">
    <location>
        <begin position="783"/>
        <end position="816"/>
    </location>
</feature>
<accession>A0ABN8MBY6</accession>